<gene>
    <name evidence="3" type="ORF">GGD50_005763</name>
</gene>
<dbReference type="AlphaFoldDB" id="A0A7W9D461"/>
<keyword evidence="3" id="KW-0540">Nuclease</keyword>
<dbReference type="SUPFAM" id="SSF50199">
    <property type="entry name" value="Staphylococcal nuclease"/>
    <property type="match status" value="1"/>
</dbReference>
<accession>A0A7W9D461</accession>
<evidence type="ECO:0000313" key="3">
    <source>
        <dbReference type="EMBL" id="MBB5577112.1"/>
    </source>
</evidence>
<evidence type="ECO:0000313" key="4">
    <source>
        <dbReference type="Proteomes" id="UP000549882"/>
    </source>
</evidence>
<feature type="chain" id="PRO_5030602241" evidence="1">
    <location>
        <begin position="21"/>
        <end position="227"/>
    </location>
</feature>
<feature type="domain" description="TNase-like" evidence="2">
    <location>
        <begin position="42"/>
        <end position="176"/>
    </location>
</feature>
<name>A0A7W9D461_9HYPH</name>
<protein>
    <submittedName>
        <fullName evidence="3">Endonuclease YncB(Thermonuclease family)</fullName>
    </submittedName>
</protein>
<evidence type="ECO:0000256" key="1">
    <source>
        <dbReference type="SAM" id="SignalP"/>
    </source>
</evidence>
<dbReference type="GO" id="GO:0004519">
    <property type="term" value="F:endonuclease activity"/>
    <property type="evidence" value="ECO:0007669"/>
    <property type="project" value="UniProtKB-KW"/>
</dbReference>
<keyword evidence="3" id="KW-0255">Endonuclease</keyword>
<dbReference type="EMBL" id="JACHBI010000017">
    <property type="protein sequence ID" value="MBB5577112.1"/>
    <property type="molecule type" value="Genomic_DNA"/>
</dbReference>
<proteinExistence type="predicted"/>
<keyword evidence="1" id="KW-0732">Signal</keyword>
<dbReference type="InterPro" id="IPR016071">
    <property type="entry name" value="Staphylococal_nuclease_OB-fold"/>
</dbReference>
<dbReference type="InterPro" id="IPR035437">
    <property type="entry name" value="SNase_OB-fold_sf"/>
</dbReference>
<comment type="caution">
    <text evidence="3">The sequence shown here is derived from an EMBL/GenBank/DDBJ whole genome shotgun (WGS) entry which is preliminary data.</text>
</comment>
<reference evidence="3 4" key="1">
    <citation type="submission" date="2020-08" db="EMBL/GenBank/DDBJ databases">
        <title>Genomic Encyclopedia of Type Strains, Phase IV (KMG-V): Genome sequencing to study the core and pangenomes of soil and plant-associated prokaryotes.</title>
        <authorList>
            <person name="Whitman W."/>
        </authorList>
    </citation>
    <scope>NUCLEOTIDE SEQUENCE [LARGE SCALE GENOMIC DNA]</scope>
    <source>
        <strain evidence="3 4">SEMIA 4064</strain>
    </source>
</reference>
<keyword evidence="4" id="KW-1185">Reference proteome</keyword>
<organism evidence="3 4">
    <name type="scientific">Rhizobium paranaense</name>
    <dbReference type="NCBI Taxonomy" id="1650438"/>
    <lineage>
        <taxon>Bacteria</taxon>
        <taxon>Pseudomonadati</taxon>
        <taxon>Pseudomonadota</taxon>
        <taxon>Alphaproteobacteria</taxon>
        <taxon>Hyphomicrobiales</taxon>
        <taxon>Rhizobiaceae</taxon>
        <taxon>Rhizobium/Agrobacterium group</taxon>
        <taxon>Rhizobium</taxon>
    </lineage>
</organism>
<dbReference type="SMART" id="SM00318">
    <property type="entry name" value="SNc"/>
    <property type="match status" value="1"/>
</dbReference>
<keyword evidence="3" id="KW-0378">Hydrolase</keyword>
<dbReference type="Gene3D" id="2.40.50.90">
    <property type="match status" value="1"/>
</dbReference>
<sequence>MIARLAIGALLLLCAGVDLAPAADLVSDSAVDQRLDAPETQSKLRGRVSVVSGDTLWFPILGRRVQLAGIQACPVPQWGFDPKPQGTIAITAPIPCGPLAKAWLKRVVGNRPVVCRLVPPYGSEVPAAKCSTRGRDLGLEMLRVGWARVAAIAGPNPRYLTAERYARSARYGLWGTYVLDMDEWNRKAVDRTVERQPLADRALLQEREREITPLFADWRNRPRRRDH</sequence>
<feature type="signal peptide" evidence="1">
    <location>
        <begin position="1"/>
        <end position="20"/>
    </location>
</feature>
<dbReference type="Proteomes" id="UP000549882">
    <property type="component" value="Unassembled WGS sequence"/>
</dbReference>
<evidence type="ECO:0000259" key="2">
    <source>
        <dbReference type="SMART" id="SM00318"/>
    </source>
</evidence>
<dbReference type="RefSeq" id="WP_183940294.1">
    <property type="nucleotide sequence ID" value="NZ_JACHBI010000017.1"/>
</dbReference>